<feature type="domain" description="MYND-type" evidence="5">
    <location>
        <begin position="435"/>
        <end position="477"/>
    </location>
</feature>
<keyword evidence="7" id="KW-1185">Reference proteome</keyword>
<reference evidence="6" key="1">
    <citation type="submission" date="2014-09" db="EMBL/GenBank/DDBJ databases">
        <title>Genome sequence of the luminous mushroom Mycena chlorophos for searching fungal bioluminescence genes.</title>
        <authorList>
            <person name="Tanaka Y."/>
            <person name="Kasuga D."/>
            <person name="Oba Y."/>
            <person name="Hase S."/>
            <person name="Sato K."/>
            <person name="Oba Y."/>
            <person name="Sakakibara Y."/>
        </authorList>
    </citation>
    <scope>NUCLEOTIDE SEQUENCE</scope>
</reference>
<gene>
    <name evidence="6" type="ORF">MCHLO_11838</name>
</gene>
<dbReference type="Pfam" id="PF01753">
    <property type="entry name" value="zf-MYND"/>
    <property type="match status" value="1"/>
</dbReference>
<sequence length="682" mass="76904">MHESLRLSNLGKLPFRLKVPLMLTCLSTFSTVYTQVLAERTLRGTQTEADMAALLHAAELGTPREQRLVAPLFFATLDTIEIGVPLEEDALLKLFTRAKLGRLSYGFRGISTTIVAIDAGALGDVWSRCWTWMQFLDKHKVYIASDFRDEFPLWFLSLVRLILQRFADGVQDDGGIVRAIEQTPRLRVLLAQTWAQLIRQDPSNETRRTQIAGLIALLMLPGYGATFDEMVEGAGGRAVLADIIVAHIKHEWPSMQGIPNDPGLHQRIGILMLMSKAVRVMPDELRRKGLVPALTTACVALSAAPPSLLAPPAILDGAVNSLFRCFDSPRPQRYIGQSIKAGLFHLFFLSARWEAAHSTMRDLFDNVLPPLLSLYPVTKELYAIELLGNENPKDYLKPASIEVWNEFKRKARWRYAIFQRFKKANNAARLVGCSNLACEKIVYRHLVKRCAGCEVRLYCSKQCQRADWREGGHRDSCRSQANPSPYDILHHPMDREFLIGVLNAEYERQREYIAGVILRLTMVVTKDPMIEFWIRWTYNSKAELGFTCGLLAGKRADTPAQYSAFYDSSPAMRRAFAAGRAFLSVLQLDIPTRNLERSAGDESSQFPEDPLRIAFKDRPYAFVLRSSTGAGISALRRICRRVLENGQDHRHIAEYSAEYSAELKAASKIKGELEAHSGKWLF</sequence>
<name>A0ABQ0LWT7_MYCCL</name>
<evidence type="ECO:0000256" key="2">
    <source>
        <dbReference type="ARBA" id="ARBA00022771"/>
    </source>
</evidence>
<keyword evidence="2 4" id="KW-0863">Zinc-finger</keyword>
<keyword evidence="1" id="KW-0479">Metal-binding</keyword>
<dbReference type="EMBL" id="DF848868">
    <property type="protein sequence ID" value="GAT55027.1"/>
    <property type="molecule type" value="Genomic_DNA"/>
</dbReference>
<evidence type="ECO:0000259" key="5">
    <source>
        <dbReference type="PROSITE" id="PS50865"/>
    </source>
</evidence>
<keyword evidence="3" id="KW-0862">Zinc</keyword>
<dbReference type="SUPFAM" id="SSF144232">
    <property type="entry name" value="HIT/MYND zinc finger-like"/>
    <property type="match status" value="1"/>
</dbReference>
<proteinExistence type="predicted"/>
<protein>
    <recommendedName>
        <fullName evidence="5">MYND-type domain-containing protein</fullName>
    </recommendedName>
</protein>
<dbReference type="PROSITE" id="PS50865">
    <property type="entry name" value="ZF_MYND_2"/>
    <property type="match status" value="1"/>
</dbReference>
<evidence type="ECO:0000256" key="4">
    <source>
        <dbReference type="PROSITE-ProRule" id="PRU00134"/>
    </source>
</evidence>
<evidence type="ECO:0000256" key="1">
    <source>
        <dbReference type="ARBA" id="ARBA00022723"/>
    </source>
</evidence>
<evidence type="ECO:0000313" key="7">
    <source>
        <dbReference type="Proteomes" id="UP000815677"/>
    </source>
</evidence>
<dbReference type="Gene3D" id="6.10.140.2220">
    <property type="match status" value="1"/>
</dbReference>
<evidence type="ECO:0000313" key="6">
    <source>
        <dbReference type="EMBL" id="GAT55027.1"/>
    </source>
</evidence>
<organism evidence="6 7">
    <name type="scientific">Mycena chlorophos</name>
    <name type="common">Agaric fungus</name>
    <name type="synonym">Agaricus chlorophos</name>
    <dbReference type="NCBI Taxonomy" id="658473"/>
    <lineage>
        <taxon>Eukaryota</taxon>
        <taxon>Fungi</taxon>
        <taxon>Dikarya</taxon>
        <taxon>Basidiomycota</taxon>
        <taxon>Agaricomycotina</taxon>
        <taxon>Agaricomycetes</taxon>
        <taxon>Agaricomycetidae</taxon>
        <taxon>Agaricales</taxon>
        <taxon>Marasmiineae</taxon>
        <taxon>Mycenaceae</taxon>
        <taxon>Mycena</taxon>
    </lineage>
</organism>
<accession>A0ABQ0LWT7</accession>
<dbReference type="InterPro" id="IPR002893">
    <property type="entry name" value="Znf_MYND"/>
</dbReference>
<dbReference type="Proteomes" id="UP000815677">
    <property type="component" value="Unassembled WGS sequence"/>
</dbReference>
<evidence type="ECO:0000256" key="3">
    <source>
        <dbReference type="ARBA" id="ARBA00022833"/>
    </source>
</evidence>